<dbReference type="InterPro" id="IPR036188">
    <property type="entry name" value="FAD/NAD-bd_sf"/>
</dbReference>
<protein>
    <submittedName>
        <fullName evidence="1">Lycopene cyclase family protein</fullName>
    </submittedName>
</protein>
<dbReference type="Gene3D" id="3.50.50.60">
    <property type="entry name" value="FAD/NAD(P)-binding domain"/>
    <property type="match status" value="1"/>
</dbReference>
<dbReference type="Proteomes" id="UP001307705">
    <property type="component" value="Unassembled WGS sequence"/>
</dbReference>
<dbReference type="SUPFAM" id="SSF51905">
    <property type="entry name" value="FAD/NAD(P)-binding domain"/>
    <property type="match status" value="1"/>
</dbReference>
<evidence type="ECO:0000313" key="1">
    <source>
        <dbReference type="EMBL" id="GMQ35026.1"/>
    </source>
</evidence>
<name>A0ABQ6Q583_9BACT</name>
<keyword evidence="2" id="KW-1185">Reference proteome</keyword>
<organism evidence="1 2">
    <name type="scientific">Algoriphagus taiwanensis</name>
    <dbReference type="NCBI Taxonomy" id="1445656"/>
    <lineage>
        <taxon>Bacteria</taxon>
        <taxon>Pseudomonadati</taxon>
        <taxon>Bacteroidota</taxon>
        <taxon>Cytophagia</taxon>
        <taxon>Cytophagales</taxon>
        <taxon>Cyclobacteriaceae</taxon>
        <taxon>Algoriphagus</taxon>
    </lineage>
</organism>
<dbReference type="Pfam" id="PF05834">
    <property type="entry name" value="Lycopene_cycl"/>
    <property type="match status" value="1"/>
</dbReference>
<reference evidence="1 2" key="1">
    <citation type="submission" date="2023-08" db="EMBL/GenBank/DDBJ databases">
        <title>Draft genome sequence of Algoriphagus taiwanensis.</title>
        <authorList>
            <person name="Takatani N."/>
            <person name="Hosokawa M."/>
            <person name="Sawabe T."/>
        </authorList>
    </citation>
    <scope>NUCLEOTIDE SEQUENCE [LARGE SCALE GENOMIC DNA]</scope>
    <source>
        <strain evidence="1 2">JCM 19755</strain>
    </source>
</reference>
<dbReference type="RefSeq" id="WP_338229852.1">
    <property type="nucleotide sequence ID" value="NZ_BTPE01000013.1"/>
</dbReference>
<accession>A0ABQ6Q583</accession>
<proteinExistence type="predicted"/>
<evidence type="ECO:0000313" key="2">
    <source>
        <dbReference type="Proteomes" id="UP001307705"/>
    </source>
</evidence>
<sequence length="379" mass="44463">MTHYNYIFAGGGCAAYSLIYYLTKSSLHSKSILVIDPQGHSYPSKTWCYWAEKPLEIHPPDQKIKWNQLSFSRGKEKTNLKLENLNYYHVQASDFFENLSQYFEQFPTITFSQDRVASCHSTSSSFEVYTDGGEKFSCDFLFDSRLDMDSWKDETILKQQFVGWKIALNQSLFDAKSVTWMDILPSENGQFSFGYILPYDTQHALVEYTCYSEKEIPYSQLEEKLKTYLNTQLEGIAYTPYFEEKGRIPMSTKFTTDSPHPRWINLGTRAGWSRPSTGFTFQFIQDYCQQLIAELESSGKPTLKKLPSRHYFYDNILLNIVKKWPKQLETVFVNLFTTNSPDHVLRFLQAKTGIWEEISILSRVRFYPFLKSLWHYEKH</sequence>
<gene>
    <name evidence="1" type="ORF">Ataiwa_32990</name>
</gene>
<comment type="caution">
    <text evidence="1">The sequence shown here is derived from an EMBL/GenBank/DDBJ whole genome shotgun (WGS) entry which is preliminary data.</text>
</comment>
<dbReference type="EMBL" id="BTPE01000013">
    <property type="protein sequence ID" value="GMQ35026.1"/>
    <property type="molecule type" value="Genomic_DNA"/>
</dbReference>